<feature type="compositionally biased region" description="Gly residues" evidence="1">
    <location>
        <begin position="274"/>
        <end position="285"/>
    </location>
</feature>
<protein>
    <submittedName>
        <fullName evidence="3">Putative Wiskott-Aldrich syndrome family protein member 3</fullName>
    </submittedName>
</protein>
<evidence type="ECO:0000313" key="4">
    <source>
        <dbReference type="Proteomes" id="UP000076858"/>
    </source>
</evidence>
<dbReference type="EMBL" id="LRGB01000869">
    <property type="protein sequence ID" value="KZS15442.1"/>
    <property type="molecule type" value="Genomic_DNA"/>
</dbReference>
<dbReference type="OrthoDB" id="1060785at2759"/>
<feature type="compositionally biased region" description="Low complexity" evidence="1">
    <location>
        <begin position="433"/>
        <end position="453"/>
    </location>
</feature>
<evidence type="ECO:0000256" key="1">
    <source>
        <dbReference type="SAM" id="MobiDB-lite"/>
    </source>
</evidence>
<proteinExistence type="predicted"/>
<sequence>MSCSLCPSTQICPDDNKRNAGSANCCWFGEEGLYHWQAIQPHREQQDDSWVFGLEDQFFPLSPPEAEPAEAEPVKDASAIEGLTDEFLQFLEKRLAEVGEEKEDDTVIPDLPVIETPPKPSIEAAKPVPPIRRRRLQRSVSLQAVKVTPPPLFHGRQVVEFPGVRQDVENGQEFNKTRTISRGGSIASDLIQRVKRWAAVTSTFRRAFRKGSPHRAPVQTSFTSVPTTWDDGKDGLKFYTDPDYFFDLWRQEMLKDTERILNDKGRKPHRGRNDGGGGGGGSSGGGRHKKRVRQPHNTREKHRELAINKGEYISPQNVLYQSPQALYLEDGTMLPDPSSTSRPPRPNSIEVKRNYPSEEAIYASRNSRNPQDNVYRSVKFVSLILCAYPRQRIDVMNVRPGGISLPPPPYDDGYPQYPPPPYTADSLLQLQQQQQMHHQAQYHQHAAAAASSHYGPGMMNHHNRTLQRTTSGRPTQPPPAPPGQVNHSPNTQHSGSNTTRNRISHQTSMIGTMGRESLPPPPPPPSETYTSTERISQLPNPPYISSVVVNSGPSSSMPPPPPPLPPSTMLMPPRESRESSSESDLPLPPPPPLPETAPPDMRMAPPPPPPPPPMPLSSPPHDNGHVMANGDVGKLLSNSPPKVSPGRGVDEAIQSSPVLLQPAKLTPRGPPIPLPALDGRSDLLKAIRDGISLRKVEKGQQREGEKGRMDALHDVASILARRVAMEISDSESGSDSGSGSDWDDETSA</sequence>
<dbReference type="AlphaFoldDB" id="A0A162CG32"/>
<dbReference type="PANTHER" id="PTHR48125:SF12">
    <property type="entry name" value="AT HOOK TRANSCRIPTION FACTOR FAMILY-RELATED"/>
    <property type="match status" value="1"/>
</dbReference>
<comment type="caution">
    <text evidence="3">The sequence shown here is derived from an EMBL/GenBank/DDBJ whole genome shotgun (WGS) entry which is preliminary data.</text>
</comment>
<dbReference type="InterPro" id="IPR003124">
    <property type="entry name" value="WH2_dom"/>
</dbReference>
<feature type="compositionally biased region" description="Pro residues" evidence="1">
    <location>
        <begin position="556"/>
        <end position="566"/>
    </location>
</feature>
<feature type="compositionally biased region" description="Basic residues" evidence="1">
    <location>
        <begin position="286"/>
        <end position="296"/>
    </location>
</feature>
<feature type="compositionally biased region" description="Polar residues" evidence="1">
    <location>
        <begin position="527"/>
        <end position="538"/>
    </location>
</feature>
<feature type="region of interest" description="Disordered" evidence="1">
    <location>
        <begin position="433"/>
        <end position="649"/>
    </location>
</feature>
<reference evidence="3 4" key="1">
    <citation type="submission" date="2016-03" db="EMBL/GenBank/DDBJ databases">
        <title>EvidentialGene: Evidence-directed Construction of Genes on Genomes.</title>
        <authorList>
            <person name="Gilbert D.G."/>
            <person name="Choi J.-H."/>
            <person name="Mockaitis K."/>
            <person name="Colbourne J."/>
            <person name="Pfrender M."/>
        </authorList>
    </citation>
    <scope>NUCLEOTIDE SEQUENCE [LARGE SCALE GENOMIC DNA]</scope>
    <source>
        <strain evidence="3 4">Xinb3</strain>
        <tissue evidence="3">Complete organism</tissue>
    </source>
</reference>
<name>A0A162CG32_9CRUS</name>
<keyword evidence="4" id="KW-1185">Reference proteome</keyword>
<feature type="region of interest" description="Disordered" evidence="1">
    <location>
        <begin position="726"/>
        <end position="748"/>
    </location>
</feature>
<feature type="compositionally biased region" description="Low complexity" evidence="1">
    <location>
        <begin position="726"/>
        <end position="740"/>
    </location>
</feature>
<dbReference type="Gene3D" id="6.10.280.150">
    <property type="match status" value="2"/>
</dbReference>
<accession>A0A162CG32</accession>
<feature type="region of interest" description="Disordered" evidence="1">
    <location>
        <begin position="261"/>
        <end position="301"/>
    </location>
</feature>
<organism evidence="3 4">
    <name type="scientific">Daphnia magna</name>
    <dbReference type="NCBI Taxonomy" id="35525"/>
    <lineage>
        <taxon>Eukaryota</taxon>
        <taxon>Metazoa</taxon>
        <taxon>Ecdysozoa</taxon>
        <taxon>Arthropoda</taxon>
        <taxon>Crustacea</taxon>
        <taxon>Branchiopoda</taxon>
        <taxon>Diplostraca</taxon>
        <taxon>Cladocera</taxon>
        <taxon>Anomopoda</taxon>
        <taxon>Daphniidae</taxon>
        <taxon>Daphnia</taxon>
    </lineage>
</organism>
<dbReference type="Proteomes" id="UP000076858">
    <property type="component" value="Unassembled WGS sequence"/>
</dbReference>
<gene>
    <name evidence="3" type="ORF">APZ42_019000</name>
</gene>
<dbReference type="PANTHER" id="PTHR48125">
    <property type="entry name" value="LP07818P1"/>
    <property type="match status" value="1"/>
</dbReference>
<evidence type="ECO:0000259" key="2">
    <source>
        <dbReference type="PROSITE" id="PS51082"/>
    </source>
</evidence>
<dbReference type="STRING" id="35525.A0A162CG32"/>
<feature type="region of interest" description="Disordered" evidence="1">
    <location>
        <begin position="330"/>
        <end position="350"/>
    </location>
</feature>
<dbReference type="SMART" id="SM00246">
    <property type="entry name" value="WH2"/>
    <property type="match status" value="1"/>
</dbReference>
<dbReference type="PROSITE" id="PS51082">
    <property type="entry name" value="WH2"/>
    <property type="match status" value="1"/>
</dbReference>
<dbReference type="GO" id="GO:0003779">
    <property type="term" value="F:actin binding"/>
    <property type="evidence" value="ECO:0007669"/>
    <property type="project" value="InterPro"/>
</dbReference>
<evidence type="ECO:0000313" key="3">
    <source>
        <dbReference type="EMBL" id="KZS15442.1"/>
    </source>
</evidence>
<feature type="compositionally biased region" description="Pro residues" evidence="1">
    <location>
        <begin position="586"/>
        <end position="597"/>
    </location>
</feature>
<feature type="compositionally biased region" description="Polar residues" evidence="1">
    <location>
        <begin position="485"/>
        <end position="510"/>
    </location>
</feature>
<feature type="domain" description="WH2" evidence="2">
    <location>
        <begin position="679"/>
        <end position="696"/>
    </location>
</feature>
<feature type="compositionally biased region" description="Pro residues" evidence="1">
    <location>
        <begin position="604"/>
        <end position="618"/>
    </location>
</feature>